<keyword evidence="11" id="KW-1185">Reference proteome</keyword>
<evidence type="ECO:0000313" key="10">
    <source>
        <dbReference type="EMBL" id="PSL40378.1"/>
    </source>
</evidence>
<protein>
    <recommendedName>
        <fullName evidence="7">Glycogen synthase</fullName>
        <ecNumber evidence="7">2.4.1.21</ecNumber>
    </recommendedName>
    <alternativeName>
        <fullName evidence="7">Starch [bacterial glycogen] synthase</fullName>
    </alternativeName>
</protein>
<dbReference type="InterPro" id="IPR013534">
    <property type="entry name" value="Starch_synth_cat_dom"/>
</dbReference>
<comment type="caution">
    <text evidence="10">The sequence shown here is derived from an EMBL/GenBank/DDBJ whole genome shotgun (WGS) entry which is preliminary data.</text>
</comment>
<keyword evidence="6 7" id="KW-0320">Glycogen biosynthesis</keyword>
<dbReference type="OrthoDB" id="9808590at2"/>
<reference evidence="10 11" key="1">
    <citation type="submission" date="2018-03" db="EMBL/GenBank/DDBJ databases">
        <title>Genomic Encyclopedia of Type Strains, Phase III (KMG-III): the genomes of soil and plant-associated and newly described type strains.</title>
        <authorList>
            <person name="Whitman W."/>
        </authorList>
    </citation>
    <scope>NUCLEOTIDE SEQUENCE [LARGE SCALE GENOMIC DNA]</scope>
    <source>
        <strain evidence="10 11">CGMCC 1.12259</strain>
    </source>
</reference>
<proteinExistence type="inferred from homology"/>
<dbReference type="AlphaFoldDB" id="A0A2P8H2E0"/>
<evidence type="ECO:0000256" key="7">
    <source>
        <dbReference type="HAMAP-Rule" id="MF_00484"/>
    </source>
</evidence>
<dbReference type="SUPFAM" id="SSF53756">
    <property type="entry name" value="UDP-Glycosyltransferase/glycogen phosphorylase"/>
    <property type="match status" value="1"/>
</dbReference>
<dbReference type="InterPro" id="IPR001296">
    <property type="entry name" value="Glyco_trans_1"/>
</dbReference>
<dbReference type="PANTHER" id="PTHR45825">
    <property type="entry name" value="GRANULE-BOUND STARCH SYNTHASE 1, CHLOROPLASTIC/AMYLOPLASTIC"/>
    <property type="match status" value="1"/>
</dbReference>
<organism evidence="10 11">
    <name type="scientific">Planomicrobium soli</name>
    <dbReference type="NCBI Taxonomy" id="1176648"/>
    <lineage>
        <taxon>Bacteria</taxon>
        <taxon>Bacillati</taxon>
        <taxon>Bacillota</taxon>
        <taxon>Bacilli</taxon>
        <taxon>Bacillales</taxon>
        <taxon>Caryophanaceae</taxon>
        <taxon>Planomicrobium</taxon>
    </lineage>
</organism>
<dbReference type="NCBIfam" id="TIGR02095">
    <property type="entry name" value="glgA"/>
    <property type="match status" value="1"/>
</dbReference>
<sequence>MRIVMAAAECAPFVKVGGLGDVMGALPKELVELGHEVMVILPKYNLIPEKYEEEFSFVKEIEIPFKYDKKKCGIFEYVQNGVRFIFLEHDNYFKRERVYGHTDDAERYAFFNRAALAVMQVLDFKADILHVHDWHAAMMPFLVREDEQFREFNENIKTMLTIHNLFYQGPYSKEVFLSNYEMDERYFDEGIVEWNGKFNMMKAGLLYADCITTVSPTYRDEVLTEKYGEKLHPLLQELEAKFIGIINGIDTLAYNPATDLMIEKEYDHTSMEEKAANKRALQKKFELPVRGDIPLLTMVSRLSKQKGIDVLMETLPEVIEKFDVQFMLLGTGEEKNERFFRQLAEDYPEKVGIYIGFDEALAHLMYAGADIFLMPSHFEPCGLSQLISMRYGTVPVANKTGGLKDTIEEYDENSHSGTGFLSDFSQEESFSGALERALSLYSKPEHWEKIKQNGMAGDYSWAHSAKEYAEEYERIARG</sequence>
<evidence type="ECO:0000256" key="6">
    <source>
        <dbReference type="ARBA" id="ARBA00023056"/>
    </source>
</evidence>
<evidence type="ECO:0000313" key="11">
    <source>
        <dbReference type="Proteomes" id="UP000242682"/>
    </source>
</evidence>
<dbReference type="Gene3D" id="3.40.50.2000">
    <property type="entry name" value="Glycogen Phosphorylase B"/>
    <property type="match status" value="2"/>
</dbReference>
<comment type="pathway">
    <text evidence="7">Glycan biosynthesis; glycogen biosynthesis.</text>
</comment>
<dbReference type="HAMAP" id="MF_00484">
    <property type="entry name" value="Glycogen_synth"/>
    <property type="match status" value="1"/>
</dbReference>
<dbReference type="UniPathway" id="UPA00164"/>
<feature type="domain" description="Starch synthase catalytic" evidence="9">
    <location>
        <begin position="2"/>
        <end position="237"/>
    </location>
</feature>
<dbReference type="RefSeq" id="WP_106533158.1">
    <property type="nucleotide sequence ID" value="NZ_PYAT01000005.1"/>
</dbReference>
<dbReference type="CDD" id="cd03791">
    <property type="entry name" value="GT5_Glycogen_synthase_DULL1-like"/>
    <property type="match status" value="1"/>
</dbReference>
<gene>
    <name evidence="7" type="primary">glgA</name>
    <name evidence="10" type="ORF">B0H99_105156</name>
</gene>
<evidence type="ECO:0000259" key="8">
    <source>
        <dbReference type="Pfam" id="PF00534"/>
    </source>
</evidence>
<dbReference type="GO" id="GO:0009011">
    <property type="term" value="F:alpha-1,4-glucan glucosyltransferase (ADP-glucose donor) activity"/>
    <property type="evidence" value="ECO:0007669"/>
    <property type="project" value="UniProtKB-UniRule"/>
</dbReference>
<dbReference type="NCBIfam" id="NF001899">
    <property type="entry name" value="PRK00654.1-2"/>
    <property type="match status" value="1"/>
</dbReference>
<evidence type="ECO:0000256" key="5">
    <source>
        <dbReference type="ARBA" id="ARBA00022679"/>
    </source>
</evidence>
<dbReference type="GO" id="GO:0004373">
    <property type="term" value="F:alpha-1,4-glucan glucosyltransferase (UDP-glucose donor) activity"/>
    <property type="evidence" value="ECO:0007669"/>
    <property type="project" value="InterPro"/>
</dbReference>
<accession>A0A2P8H2E0</accession>
<evidence type="ECO:0000256" key="4">
    <source>
        <dbReference type="ARBA" id="ARBA00022676"/>
    </source>
</evidence>
<dbReference type="GO" id="GO:0005978">
    <property type="term" value="P:glycogen biosynthetic process"/>
    <property type="evidence" value="ECO:0007669"/>
    <property type="project" value="UniProtKB-UniRule"/>
</dbReference>
<comment type="similarity">
    <text evidence="3 7">Belongs to the glycosyltransferase 1 family. Bacterial/plant glycogen synthase subfamily.</text>
</comment>
<dbReference type="InterPro" id="IPR011835">
    <property type="entry name" value="GS/SS"/>
</dbReference>
<evidence type="ECO:0000259" key="9">
    <source>
        <dbReference type="Pfam" id="PF08323"/>
    </source>
</evidence>
<evidence type="ECO:0000256" key="3">
    <source>
        <dbReference type="ARBA" id="ARBA00010281"/>
    </source>
</evidence>
<dbReference type="Pfam" id="PF08323">
    <property type="entry name" value="Glyco_transf_5"/>
    <property type="match status" value="1"/>
</dbReference>
<dbReference type="Proteomes" id="UP000242682">
    <property type="component" value="Unassembled WGS sequence"/>
</dbReference>
<evidence type="ECO:0000256" key="2">
    <source>
        <dbReference type="ARBA" id="ARBA00002764"/>
    </source>
</evidence>
<keyword evidence="4 7" id="KW-0328">Glycosyltransferase</keyword>
<feature type="domain" description="Glycosyl transferase family 1" evidence="8">
    <location>
        <begin position="283"/>
        <end position="451"/>
    </location>
</feature>
<comment type="catalytic activity">
    <reaction evidence="1 7">
        <text>[(1-&gt;4)-alpha-D-glucosyl](n) + ADP-alpha-D-glucose = [(1-&gt;4)-alpha-D-glucosyl](n+1) + ADP + H(+)</text>
        <dbReference type="Rhea" id="RHEA:18189"/>
        <dbReference type="Rhea" id="RHEA-COMP:9584"/>
        <dbReference type="Rhea" id="RHEA-COMP:9587"/>
        <dbReference type="ChEBI" id="CHEBI:15378"/>
        <dbReference type="ChEBI" id="CHEBI:15444"/>
        <dbReference type="ChEBI" id="CHEBI:57498"/>
        <dbReference type="ChEBI" id="CHEBI:456216"/>
        <dbReference type="EC" id="2.4.1.21"/>
    </reaction>
</comment>
<name>A0A2P8H2E0_9BACL</name>
<dbReference type="Pfam" id="PF00534">
    <property type="entry name" value="Glycos_transf_1"/>
    <property type="match status" value="1"/>
</dbReference>
<dbReference type="EC" id="2.4.1.21" evidence="7"/>
<comment type="function">
    <text evidence="2 7">Synthesizes alpha-1,4-glucan chains using ADP-glucose.</text>
</comment>
<dbReference type="EMBL" id="PYAT01000005">
    <property type="protein sequence ID" value="PSL40378.1"/>
    <property type="molecule type" value="Genomic_DNA"/>
</dbReference>
<evidence type="ECO:0000256" key="1">
    <source>
        <dbReference type="ARBA" id="ARBA00001478"/>
    </source>
</evidence>
<dbReference type="PANTHER" id="PTHR45825:SF11">
    <property type="entry name" value="ALPHA AMYLASE DOMAIN-CONTAINING PROTEIN"/>
    <property type="match status" value="1"/>
</dbReference>
<keyword evidence="5 7" id="KW-0808">Transferase</keyword>
<dbReference type="NCBIfam" id="NF001898">
    <property type="entry name" value="PRK00654.1-1"/>
    <property type="match status" value="1"/>
</dbReference>
<feature type="binding site" evidence="7">
    <location>
        <position position="15"/>
    </location>
    <ligand>
        <name>ADP-alpha-D-glucose</name>
        <dbReference type="ChEBI" id="CHEBI:57498"/>
    </ligand>
</feature>